<organism evidence="2 3">
    <name type="scientific">Trichogramma brassicae</name>
    <dbReference type="NCBI Taxonomy" id="86971"/>
    <lineage>
        <taxon>Eukaryota</taxon>
        <taxon>Metazoa</taxon>
        <taxon>Ecdysozoa</taxon>
        <taxon>Arthropoda</taxon>
        <taxon>Hexapoda</taxon>
        <taxon>Insecta</taxon>
        <taxon>Pterygota</taxon>
        <taxon>Neoptera</taxon>
        <taxon>Endopterygota</taxon>
        <taxon>Hymenoptera</taxon>
        <taxon>Apocrita</taxon>
        <taxon>Proctotrupomorpha</taxon>
        <taxon>Chalcidoidea</taxon>
        <taxon>Trichogrammatidae</taxon>
        <taxon>Trichogramma</taxon>
    </lineage>
</organism>
<dbReference type="Proteomes" id="UP000479190">
    <property type="component" value="Unassembled WGS sequence"/>
</dbReference>
<dbReference type="AlphaFoldDB" id="A0A6H5I5N9"/>
<evidence type="ECO:0000256" key="1">
    <source>
        <dbReference type="SAM" id="MobiDB-lite"/>
    </source>
</evidence>
<keyword evidence="3" id="KW-1185">Reference proteome</keyword>
<feature type="region of interest" description="Disordered" evidence="1">
    <location>
        <begin position="1"/>
        <end position="106"/>
    </location>
</feature>
<name>A0A6H5I5N9_9HYME</name>
<gene>
    <name evidence="2" type="ORF">TBRA_LOCUS2208</name>
</gene>
<dbReference type="EMBL" id="CADCXV010000445">
    <property type="protein sequence ID" value="CAB0030200.1"/>
    <property type="molecule type" value="Genomic_DNA"/>
</dbReference>
<feature type="non-terminal residue" evidence="2">
    <location>
        <position position="1"/>
    </location>
</feature>
<evidence type="ECO:0000313" key="2">
    <source>
        <dbReference type="EMBL" id="CAB0030200.1"/>
    </source>
</evidence>
<proteinExistence type="predicted"/>
<sequence>CQQPLRMEQPTGSRPRDSGNSEEEEGAGAMVDAKAEMPPSSIPCVVSSSTPTTTSSPAIYTAPPPTQSTPSTTPRVVSTWSSSTTTSSAPLTMGPIDGTNSGVGGTELKRTGQHLATNEAAGGHEFGGPSDQALHALRYSVFWRWNEDLA</sequence>
<accession>A0A6H5I5N9</accession>
<evidence type="ECO:0000313" key="3">
    <source>
        <dbReference type="Proteomes" id="UP000479190"/>
    </source>
</evidence>
<feature type="compositionally biased region" description="Low complexity" evidence="1">
    <location>
        <begin position="38"/>
        <end position="61"/>
    </location>
</feature>
<reference evidence="2 3" key="1">
    <citation type="submission" date="2020-02" db="EMBL/GenBank/DDBJ databases">
        <authorList>
            <person name="Ferguson B K."/>
        </authorList>
    </citation>
    <scope>NUCLEOTIDE SEQUENCE [LARGE SCALE GENOMIC DNA]</scope>
</reference>
<feature type="compositionally biased region" description="Low complexity" evidence="1">
    <location>
        <begin position="68"/>
        <end position="92"/>
    </location>
</feature>
<protein>
    <submittedName>
        <fullName evidence="2">Uncharacterized protein</fullName>
    </submittedName>
</protein>